<sequence>MSRQDFNSNSILIQDIMTKAMITINPATTAKQIAKMMQQGGIGAIFVKENDNPIGIVTDRDFATKIAANSLSLDTPAEKIMSSPLITINHNEPISAAAKRMTTKKIRKLAVTENGKIVGIITSTDLVTQLAK</sequence>
<dbReference type="AlphaFoldDB" id="A0A7D5M3L9"/>
<organism evidence="4 5">
    <name type="scientific">Nitrosopumilus ureiphilus</name>
    <dbReference type="NCBI Taxonomy" id="1470067"/>
    <lineage>
        <taxon>Archaea</taxon>
        <taxon>Nitrososphaerota</taxon>
        <taxon>Nitrososphaeria</taxon>
        <taxon>Nitrosopumilales</taxon>
        <taxon>Nitrosopumilaceae</taxon>
        <taxon>Nitrosopumilus</taxon>
    </lineage>
</organism>
<evidence type="ECO:0000313" key="5">
    <source>
        <dbReference type="Proteomes" id="UP000509478"/>
    </source>
</evidence>
<dbReference type="PANTHER" id="PTHR43080:SF2">
    <property type="entry name" value="CBS DOMAIN-CONTAINING PROTEIN"/>
    <property type="match status" value="1"/>
</dbReference>
<proteinExistence type="predicted"/>
<dbReference type="KEGG" id="nue:C5F50_04355"/>
<dbReference type="EMBL" id="CP026995">
    <property type="protein sequence ID" value="QLH06394.1"/>
    <property type="molecule type" value="Genomic_DNA"/>
</dbReference>
<accession>A0A7D5M3L9</accession>
<reference evidence="4 5" key="1">
    <citation type="submission" date="2018-02" db="EMBL/GenBank/DDBJ databases">
        <title>Complete genome of Nitrosopumilus ureaphilus PS0.</title>
        <authorList>
            <person name="Qin W."/>
            <person name="Zheng Y."/>
            <person name="Stahl D.A."/>
        </authorList>
    </citation>
    <scope>NUCLEOTIDE SEQUENCE [LARGE SCALE GENOMIC DNA]</scope>
    <source>
        <strain evidence="4 5">PS0</strain>
    </source>
</reference>
<dbReference type="Pfam" id="PF00571">
    <property type="entry name" value="CBS"/>
    <property type="match status" value="2"/>
</dbReference>
<dbReference type="InterPro" id="IPR046342">
    <property type="entry name" value="CBS_dom_sf"/>
</dbReference>
<dbReference type="GeneID" id="56067274"/>
<evidence type="ECO:0000259" key="3">
    <source>
        <dbReference type="PROSITE" id="PS51371"/>
    </source>
</evidence>
<dbReference type="InterPro" id="IPR000644">
    <property type="entry name" value="CBS_dom"/>
</dbReference>
<dbReference type="Gene3D" id="3.10.580.10">
    <property type="entry name" value="CBS-domain"/>
    <property type="match status" value="1"/>
</dbReference>
<feature type="domain" description="CBS" evidence="3">
    <location>
        <begin position="81"/>
        <end position="132"/>
    </location>
</feature>
<dbReference type="SUPFAM" id="SSF54631">
    <property type="entry name" value="CBS-domain pair"/>
    <property type="match status" value="1"/>
</dbReference>
<protein>
    <submittedName>
        <fullName evidence="4">Signal transduction protein</fullName>
    </submittedName>
</protein>
<dbReference type="PANTHER" id="PTHR43080">
    <property type="entry name" value="CBS DOMAIN-CONTAINING PROTEIN CBSX3, MITOCHONDRIAL"/>
    <property type="match status" value="1"/>
</dbReference>
<dbReference type="SMART" id="SM00116">
    <property type="entry name" value="CBS"/>
    <property type="match status" value="2"/>
</dbReference>
<dbReference type="OrthoDB" id="43333at2157"/>
<keyword evidence="1 2" id="KW-0129">CBS domain</keyword>
<gene>
    <name evidence="4" type="ORF">C5F50_04355</name>
</gene>
<keyword evidence="5" id="KW-1185">Reference proteome</keyword>
<dbReference type="InterPro" id="IPR051257">
    <property type="entry name" value="Diverse_CBS-Domain"/>
</dbReference>
<dbReference type="Proteomes" id="UP000509478">
    <property type="component" value="Chromosome"/>
</dbReference>
<name>A0A7D5M3L9_9ARCH</name>
<evidence type="ECO:0000256" key="2">
    <source>
        <dbReference type="PROSITE-ProRule" id="PRU00703"/>
    </source>
</evidence>
<evidence type="ECO:0000256" key="1">
    <source>
        <dbReference type="ARBA" id="ARBA00023122"/>
    </source>
</evidence>
<dbReference type="RefSeq" id="WP_179372468.1">
    <property type="nucleotide sequence ID" value="NZ_CP026995.1"/>
</dbReference>
<feature type="domain" description="CBS" evidence="3">
    <location>
        <begin position="17"/>
        <end position="73"/>
    </location>
</feature>
<dbReference type="PROSITE" id="PS51371">
    <property type="entry name" value="CBS"/>
    <property type="match status" value="2"/>
</dbReference>
<evidence type="ECO:0000313" key="4">
    <source>
        <dbReference type="EMBL" id="QLH06394.1"/>
    </source>
</evidence>